<dbReference type="AlphaFoldDB" id="A0A058ZEK6"/>
<sequence>MDPRPATAPVMFDGPPPEEECSGWLSDDHDDDTCALAIRFYGQFPTYAELCALLHLRLTPAGESVSLDPRTADIDRCLGLLEEAEDPSAAGLPAALSFSLLPVDVLSATYVTRVGRARVCFSSPRAAADCRRALDGLGYPFFLGRGQDATTTSEASVFRLAPDAAPTAIRAFFDIEPAAAGANASTTPPNTAISQVRATVDTLHGDASPSPFSSAASRVSATVTATTGGQTLLPPSQDETHSFALSPPPPRRLTGRAPRGWRPRREDDPVAGLALSMRALALELPEAARRKLTAGMDTGAERGDGTEDGALPCSESLLRALSGGPSTAGPRGIDGLALEGGLTLFRPSVVTSPGSGPGPEPGIDSPMSPAAPPPPTILISQAD</sequence>
<accession>A0A058ZEK6</accession>
<evidence type="ECO:0000313" key="2">
    <source>
        <dbReference type="EMBL" id="KCV72804.1"/>
    </source>
</evidence>
<dbReference type="EMBL" id="KB932201">
    <property type="protein sequence ID" value="KCV72804.1"/>
    <property type="molecule type" value="Genomic_DNA"/>
</dbReference>
<name>A0A058ZEK6_FONAL</name>
<organism evidence="2">
    <name type="scientific">Fonticula alba</name>
    <name type="common">Slime mold</name>
    <dbReference type="NCBI Taxonomy" id="691883"/>
    <lineage>
        <taxon>Eukaryota</taxon>
        <taxon>Rotosphaerida</taxon>
        <taxon>Fonticulaceae</taxon>
        <taxon>Fonticula</taxon>
    </lineage>
</organism>
<dbReference type="RefSeq" id="XP_009492505.1">
    <property type="nucleotide sequence ID" value="XM_009494230.1"/>
</dbReference>
<dbReference type="Proteomes" id="UP000030693">
    <property type="component" value="Unassembled WGS sequence"/>
</dbReference>
<evidence type="ECO:0000313" key="3">
    <source>
        <dbReference type="Proteomes" id="UP000030693"/>
    </source>
</evidence>
<keyword evidence="3" id="KW-1185">Reference proteome</keyword>
<dbReference type="GeneID" id="20525107"/>
<proteinExistence type="predicted"/>
<feature type="region of interest" description="Disordered" evidence="1">
    <location>
        <begin position="346"/>
        <end position="383"/>
    </location>
</feature>
<reference evidence="2" key="1">
    <citation type="submission" date="2013-04" db="EMBL/GenBank/DDBJ databases">
        <title>The Genome Sequence of Fonticula alba ATCC 38817.</title>
        <authorList>
            <consortium name="The Broad Institute Genomics Platform"/>
            <person name="Russ C."/>
            <person name="Cuomo C."/>
            <person name="Burger G."/>
            <person name="Gray M.W."/>
            <person name="Holland P.W.H."/>
            <person name="King N."/>
            <person name="Lang F.B.F."/>
            <person name="Roger A.J."/>
            <person name="Ruiz-Trillo I."/>
            <person name="Brown M."/>
            <person name="Walker B."/>
            <person name="Young S."/>
            <person name="Zeng Q."/>
            <person name="Gargeya S."/>
            <person name="Fitzgerald M."/>
            <person name="Haas B."/>
            <person name="Abouelleil A."/>
            <person name="Allen A.W."/>
            <person name="Alvarado L."/>
            <person name="Arachchi H.M."/>
            <person name="Berlin A.M."/>
            <person name="Chapman S.B."/>
            <person name="Gainer-Dewar J."/>
            <person name="Goldberg J."/>
            <person name="Griggs A."/>
            <person name="Gujja S."/>
            <person name="Hansen M."/>
            <person name="Howarth C."/>
            <person name="Imamovic A."/>
            <person name="Ireland A."/>
            <person name="Larimer J."/>
            <person name="McCowan C."/>
            <person name="Murphy C."/>
            <person name="Pearson M."/>
            <person name="Poon T.W."/>
            <person name="Priest M."/>
            <person name="Roberts A."/>
            <person name="Saif S."/>
            <person name="Shea T."/>
            <person name="Sisk P."/>
            <person name="Sykes S."/>
            <person name="Wortman J."/>
            <person name="Nusbaum C."/>
            <person name="Birren B."/>
        </authorList>
    </citation>
    <scope>NUCLEOTIDE SEQUENCE [LARGE SCALE GENOMIC DNA]</scope>
    <source>
        <strain evidence="2">ATCC 38817</strain>
    </source>
</reference>
<evidence type="ECO:0000256" key="1">
    <source>
        <dbReference type="SAM" id="MobiDB-lite"/>
    </source>
</evidence>
<gene>
    <name evidence="2" type="ORF">H696_00382</name>
</gene>
<protein>
    <submittedName>
        <fullName evidence="2">Uncharacterized protein</fullName>
    </submittedName>
</protein>
<feature type="region of interest" description="Disordered" evidence="1">
    <location>
        <begin position="220"/>
        <end position="265"/>
    </location>
</feature>